<keyword evidence="4 7" id="KW-0521">NADP</keyword>
<dbReference type="EMBL" id="APOM01000026">
    <property type="protein sequence ID" value="ENU37005.1"/>
    <property type="molecule type" value="Genomic_DNA"/>
</dbReference>
<evidence type="ECO:0000256" key="3">
    <source>
        <dbReference type="ARBA" id="ARBA00022650"/>
    </source>
</evidence>
<dbReference type="Proteomes" id="UP000023776">
    <property type="component" value="Unassembled WGS sequence"/>
</dbReference>
<sequence>MNLIDECLPTLVKNASLLSKKTILSNKDRNLILKELIEEIRNRSDQIIKVSEEDFEIAKQHTSDESLLNRLKFDKYKIDSCIKGLNQLIDLDDPISQKEFVRELDDGLTLIKQSYPIGVIGVILEARPDAFLQIVGIGIKTNNFLIIKPGMEAQRTCGFLMAIVHQILSRKKLPLEIVTLLHARSQIDQLLKEDQYIDLIIPRGSKKLVDYIQNNTNIPVMGHADGVCHIYVDQIDNVQQTLNMIMDSKVQYPAACNAVETLLIKKSIASEFLPQLVSQLDQSQVSIYADQEVSKIVNREFLTPESWSIEYGDKSINLKIVDDTNEAINHINTYGSHHTDSIITQNSINAETFMRQVDSANVYHNCSTRFADGYRYGFGAEVGISTNKVLPRGPVAIEGLTTYKYHLIGNLHIVDDYIKGFKKFNHSPL</sequence>
<dbReference type="GO" id="GO:0004350">
    <property type="term" value="F:glutamate-5-semialdehyde dehydrogenase activity"/>
    <property type="evidence" value="ECO:0007669"/>
    <property type="project" value="UniProtKB-UniRule"/>
</dbReference>
<dbReference type="GO" id="GO:0050661">
    <property type="term" value="F:NADP binding"/>
    <property type="evidence" value="ECO:0007669"/>
    <property type="project" value="InterPro"/>
</dbReference>
<keyword evidence="10" id="KW-1185">Reference proteome</keyword>
<dbReference type="InterPro" id="IPR020593">
    <property type="entry name" value="G-glutamylP_reductase_CS"/>
</dbReference>
<dbReference type="HAMAP" id="MF_00412">
    <property type="entry name" value="ProA"/>
    <property type="match status" value="1"/>
</dbReference>
<accession>N8QEM8</accession>
<dbReference type="PATRIC" id="fig|981333.9.peg.829"/>
<dbReference type="GeneID" id="99692081"/>
<comment type="pathway">
    <text evidence="1 7">Amino-acid biosynthesis; L-proline biosynthesis; L-glutamate 5-semialdehyde from L-glutamate: step 2/2.</text>
</comment>
<reference evidence="9 10" key="1">
    <citation type="submission" date="2013-02" db="EMBL/GenBank/DDBJ databases">
        <title>The Genome Sequence of Acinetobacter parvus CIP 108168.</title>
        <authorList>
            <consortium name="The Broad Institute Genome Sequencing Platform"/>
            <consortium name="The Broad Institute Genome Sequencing Center for Infectious Disease"/>
            <person name="Cerqueira G."/>
            <person name="Feldgarden M."/>
            <person name="Courvalin P."/>
            <person name="Perichon B."/>
            <person name="Grillot-Courvalin C."/>
            <person name="Clermont D."/>
            <person name="Rocha E."/>
            <person name="Yoon E.-J."/>
            <person name="Nemec A."/>
            <person name="Walker B."/>
            <person name="Young S.K."/>
            <person name="Zeng Q."/>
            <person name="Gargeya S."/>
            <person name="Fitzgerald M."/>
            <person name="Haas B."/>
            <person name="Abouelleil A."/>
            <person name="Alvarado L."/>
            <person name="Arachchi H.M."/>
            <person name="Berlin A.M."/>
            <person name="Chapman S.B."/>
            <person name="Dewar J."/>
            <person name="Goldberg J."/>
            <person name="Griggs A."/>
            <person name="Gujja S."/>
            <person name="Hansen M."/>
            <person name="Howarth C."/>
            <person name="Imamovic A."/>
            <person name="Larimer J."/>
            <person name="McCowan C."/>
            <person name="Murphy C."/>
            <person name="Neiman D."/>
            <person name="Pearson M."/>
            <person name="Priest M."/>
            <person name="Roberts A."/>
            <person name="Saif S."/>
            <person name="Shea T."/>
            <person name="Sisk P."/>
            <person name="Sykes S."/>
            <person name="Wortman J."/>
            <person name="Nusbaum C."/>
            <person name="Birren B."/>
        </authorList>
    </citation>
    <scope>NUCLEOTIDE SEQUENCE [LARGE SCALE GENOMIC DNA]</scope>
    <source>
        <strain evidence="9 10">CIP 108168</strain>
    </source>
</reference>
<evidence type="ECO:0000256" key="2">
    <source>
        <dbReference type="ARBA" id="ARBA00022605"/>
    </source>
</evidence>
<dbReference type="GO" id="GO:0005737">
    <property type="term" value="C:cytoplasm"/>
    <property type="evidence" value="ECO:0007669"/>
    <property type="project" value="UniProtKB-SubCell"/>
</dbReference>
<dbReference type="Pfam" id="PF00171">
    <property type="entry name" value="Aldedh"/>
    <property type="match status" value="1"/>
</dbReference>
<dbReference type="InterPro" id="IPR000965">
    <property type="entry name" value="GPR_dom"/>
</dbReference>
<dbReference type="InterPro" id="IPR016161">
    <property type="entry name" value="Ald_DH/histidinol_DH"/>
</dbReference>
<dbReference type="NCBIfam" id="TIGR00407">
    <property type="entry name" value="proA"/>
    <property type="match status" value="1"/>
</dbReference>
<keyword evidence="5 7" id="KW-0560">Oxidoreductase</keyword>
<dbReference type="Gene3D" id="3.40.309.10">
    <property type="entry name" value="Aldehyde Dehydrogenase, Chain A, domain 2"/>
    <property type="match status" value="1"/>
</dbReference>
<dbReference type="AlphaFoldDB" id="N8QEM8"/>
<comment type="similarity">
    <text evidence="7">Belongs to the gamma-glutamyl phosphate reductase family.</text>
</comment>
<comment type="catalytic activity">
    <reaction evidence="6 7">
        <text>L-glutamate 5-semialdehyde + phosphate + NADP(+) = L-glutamyl 5-phosphate + NADPH + H(+)</text>
        <dbReference type="Rhea" id="RHEA:19541"/>
        <dbReference type="ChEBI" id="CHEBI:15378"/>
        <dbReference type="ChEBI" id="CHEBI:43474"/>
        <dbReference type="ChEBI" id="CHEBI:57783"/>
        <dbReference type="ChEBI" id="CHEBI:58066"/>
        <dbReference type="ChEBI" id="CHEBI:58274"/>
        <dbReference type="ChEBI" id="CHEBI:58349"/>
        <dbReference type="EC" id="1.2.1.41"/>
    </reaction>
</comment>
<dbReference type="PANTHER" id="PTHR11063:SF8">
    <property type="entry name" value="DELTA-1-PYRROLINE-5-CARBOXYLATE SYNTHASE"/>
    <property type="match status" value="1"/>
</dbReference>
<dbReference type="UniPathway" id="UPA00098">
    <property type="reaction ID" value="UER00360"/>
</dbReference>
<gene>
    <name evidence="7" type="primary">proA</name>
    <name evidence="9" type="ORF">F988_00812</name>
</gene>
<dbReference type="HOGENOM" id="CLU_030231_0_1_6"/>
<evidence type="ECO:0000256" key="1">
    <source>
        <dbReference type="ARBA" id="ARBA00004985"/>
    </source>
</evidence>
<evidence type="ECO:0000259" key="8">
    <source>
        <dbReference type="Pfam" id="PF00171"/>
    </source>
</evidence>
<dbReference type="FunFam" id="3.40.309.10:FF:000006">
    <property type="entry name" value="Gamma-glutamyl phosphate reductase"/>
    <property type="match status" value="1"/>
</dbReference>
<dbReference type="NCBIfam" id="NF001221">
    <property type="entry name" value="PRK00197.1"/>
    <property type="match status" value="1"/>
</dbReference>
<feature type="domain" description="Aldehyde dehydrogenase" evidence="8">
    <location>
        <begin position="27"/>
        <end position="286"/>
    </location>
</feature>
<dbReference type="InterPro" id="IPR016162">
    <property type="entry name" value="Ald_DH_N"/>
</dbReference>
<dbReference type="EC" id="1.2.1.41" evidence="7"/>
<dbReference type="PROSITE" id="PS01223">
    <property type="entry name" value="PROA"/>
    <property type="match status" value="1"/>
</dbReference>
<dbReference type="RefSeq" id="WP_004681224.1">
    <property type="nucleotide sequence ID" value="NZ_AIEB01000036.1"/>
</dbReference>
<dbReference type="InterPro" id="IPR012134">
    <property type="entry name" value="Glu-5-SA_DH"/>
</dbReference>
<dbReference type="PIRSF" id="PIRSF000151">
    <property type="entry name" value="GPR"/>
    <property type="match status" value="1"/>
</dbReference>
<evidence type="ECO:0000256" key="5">
    <source>
        <dbReference type="ARBA" id="ARBA00023002"/>
    </source>
</evidence>
<organism evidence="9 10">
    <name type="scientific">Acinetobacter parvus DSM 16617 = CIP 108168</name>
    <dbReference type="NCBI Taxonomy" id="981333"/>
    <lineage>
        <taxon>Bacteria</taxon>
        <taxon>Pseudomonadati</taxon>
        <taxon>Pseudomonadota</taxon>
        <taxon>Gammaproteobacteria</taxon>
        <taxon>Moraxellales</taxon>
        <taxon>Moraxellaceae</taxon>
        <taxon>Acinetobacter</taxon>
    </lineage>
</organism>
<keyword evidence="3 7" id="KW-0641">Proline biosynthesis</keyword>
<dbReference type="InterPro" id="IPR016163">
    <property type="entry name" value="Ald_DH_C"/>
</dbReference>
<keyword evidence="2 7" id="KW-0028">Amino-acid biosynthesis</keyword>
<dbReference type="GO" id="GO:0055129">
    <property type="term" value="P:L-proline biosynthetic process"/>
    <property type="evidence" value="ECO:0007669"/>
    <property type="project" value="UniProtKB-UniRule"/>
</dbReference>
<comment type="caution">
    <text evidence="9">The sequence shown here is derived from an EMBL/GenBank/DDBJ whole genome shotgun (WGS) entry which is preliminary data.</text>
</comment>
<comment type="function">
    <text evidence="7">Catalyzes the NADPH-dependent reduction of L-glutamate 5-phosphate into L-glutamate 5-semialdehyde and phosphate. The product spontaneously undergoes cyclization to form 1-pyrroline-5-carboxylate.</text>
</comment>
<proteinExistence type="inferred from homology"/>
<dbReference type="SUPFAM" id="SSF53720">
    <property type="entry name" value="ALDH-like"/>
    <property type="match status" value="1"/>
</dbReference>
<keyword evidence="7" id="KW-0963">Cytoplasm</keyword>
<protein>
    <recommendedName>
        <fullName evidence="7">Gamma-glutamyl phosphate reductase</fullName>
        <shortName evidence="7">GPR</shortName>
        <ecNumber evidence="7">1.2.1.41</ecNumber>
    </recommendedName>
    <alternativeName>
        <fullName evidence="7">Glutamate-5-semialdehyde dehydrogenase</fullName>
    </alternativeName>
    <alternativeName>
        <fullName evidence="7">Glutamyl-gamma-semialdehyde dehydrogenase</fullName>
        <shortName evidence="7">GSA dehydrogenase</shortName>
    </alternativeName>
</protein>
<evidence type="ECO:0000313" key="9">
    <source>
        <dbReference type="EMBL" id="ENU37005.1"/>
    </source>
</evidence>
<dbReference type="PANTHER" id="PTHR11063">
    <property type="entry name" value="GLUTAMATE SEMIALDEHYDE DEHYDROGENASE"/>
    <property type="match status" value="1"/>
</dbReference>
<evidence type="ECO:0000256" key="4">
    <source>
        <dbReference type="ARBA" id="ARBA00022857"/>
    </source>
</evidence>
<comment type="subcellular location">
    <subcellularLocation>
        <location evidence="7">Cytoplasm</location>
    </subcellularLocation>
</comment>
<dbReference type="Gene3D" id="3.40.605.10">
    <property type="entry name" value="Aldehyde Dehydrogenase, Chain A, domain 1"/>
    <property type="match status" value="1"/>
</dbReference>
<name>N8QEM8_9GAMM</name>
<evidence type="ECO:0000313" key="10">
    <source>
        <dbReference type="Proteomes" id="UP000023776"/>
    </source>
</evidence>
<dbReference type="CDD" id="cd07079">
    <property type="entry name" value="ALDH_F18-19_ProA-GPR"/>
    <property type="match status" value="1"/>
</dbReference>
<evidence type="ECO:0000256" key="7">
    <source>
        <dbReference type="HAMAP-Rule" id="MF_00412"/>
    </source>
</evidence>
<dbReference type="InterPro" id="IPR015590">
    <property type="entry name" value="Aldehyde_DH_dom"/>
</dbReference>
<evidence type="ECO:0000256" key="6">
    <source>
        <dbReference type="ARBA" id="ARBA00049024"/>
    </source>
</evidence>